<keyword evidence="2" id="KW-1133">Transmembrane helix</keyword>
<feature type="domain" description="PPM-type phosphatase" evidence="3">
    <location>
        <begin position="145"/>
        <end position="377"/>
    </location>
</feature>
<keyword evidence="5" id="KW-1185">Reference proteome</keyword>
<reference evidence="4 5" key="1">
    <citation type="journal article" date="2012" name="Int. J. Syst. Evol. Microbiol.">
        <title>Flammeovirga pacifica sp. nov., isolated from deep-sea sediment.</title>
        <authorList>
            <person name="Xu H."/>
            <person name="Fu Y."/>
            <person name="Yang N."/>
            <person name="Ding Z."/>
            <person name="Lai Q."/>
            <person name="Zeng R."/>
        </authorList>
    </citation>
    <scope>NUCLEOTIDE SEQUENCE [LARGE SCALE GENOMIC DNA]</scope>
    <source>
        <strain evidence="5">DSM 24597 / LMG 26175 / WPAGA1</strain>
    </source>
</reference>
<name>A0A1S1YV65_FLAPC</name>
<feature type="transmembrane region" description="Helical" evidence="2">
    <location>
        <begin position="70"/>
        <end position="91"/>
    </location>
</feature>
<dbReference type="STRING" id="915059.NH26_00390"/>
<dbReference type="Proteomes" id="UP000179797">
    <property type="component" value="Unassembled WGS sequence"/>
</dbReference>
<comment type="caution">
    <text evidence="4">The sequence shown here is derived from an EMBL/GenBank/DDBJ whole genome shotgun (WGS) entry which is preliminary data.</text>
</comment>
<dbReference type="PANTHER" id="PTHR43156:SF9">
    <property type="entry name" value="HAMP DOMAIN-CONTAINING PROTEIN"/>
    <property type="match status" value="1"/>
</dbReference>
<dbReference type="OrthoDB" id="978856at2"/>
<evidence type="ECO:0000256" key="2">
    <source>
        <dbReference type="SAM" id="Phobius"/>
    </source>
</evidence>
<dbReference type="PANTHER" id="PTHR43156">
    <property type="entry name" value="STAGE II SPORULATION PROTEIN E-RELATED"/>
    <property type="match status" value="1"/>
</dbReference>
<dbReference type="AlphaFoldDB" id="A0A1S1YV65"/>
<keyword evidence="2" id="KW-0812">Transmembrane</keyword>
<dbReference type="Pfam" id="PF07228">
    <property type="entry name" value="SpoIIE"/>
    <property type="match status" value="1"/>
</dbReference>
<keyword evidence="1" id="KW-0378">Hydrolase</keyword>
<sequence length="378" mass="43189">MYPRFLINIIFLLTLYFTTNSYCANVNLPTSEIINSSEHVVVSQKTDISPLLLSAFSVKNVTQEDYKKQLAVYTISILSLSLLVIGLFVFIRKTMVQKKKVELVKEELDNALMEVNYQNIKITNSIRAAQTIQNAILPPKKLLKSKFKNFFAIYRPKDIVSGDFYWHGEVIDKENVNHQFFACADCTGHGVPGALMSMIGKTILQEVLEKSLSTDPAVILEMINQRIINYLRQQENTINDGMDIALIKFYDSPSPTKKIEFAGAKSDIYIIRKQQQILERVRGSRKFIGGKQIETRTFETKSITLNKGDNIIMLTDGYLDQNNENNDKFGRRYFEEYIRKHIDQPLVDLGDLLEAALDVHQGNISQRDDITVIGIEMI</sequence>
<gene>
    <name evidence="4" type="ORF">NH26_00390</name>
</gene>
<dbReference type="Gene3D" id="3.60.40.10">
    <property type="entry name" value="PPM-type phosphatase domain"/>
    <property type="match status" value="1"/>
</dbReference>
<dbReference type="InterPro" id="IPR036457">
    <property type="entry name" value="PPM-type-like_dom_sf"/>
</dbReference>
<dbReference type="InterPro" id="IPR001932">
    <property type="entry name" value="PPM-type_phosphatase-like_dom"/>
</dbReference>
<dbReference type="InterPro" id="IPR052016">
    <property type="entry name" value="Bact_Sigma-Reg"/>
</dbReference>
<organism evidence="4 5">
    <name type="scientific">Flammeovirga pacifica</name>
    <dbReference type="NCBI Taxonomy" id="915059"/>
    <lineage>
        <taxon>Bacteria</taxon>
        <taxon>Pseudomonadati</taxon>
        <taxon>Bacteroidota</taxon>
        <taxon>Cytophagia</taxon>
        <taxon>Cytophagales</taxon>
        <taxon>Flammeovirgaceae</taxon>
        <taxon>Flammeovirga</taxon>
    </lineage>
</organism>
<keyword evidence="2" id="KW-0472">Membrane</keyword>
<evidence type="ECO:0000256" key="1">
    <source>
        <dbReference type="ARBA" id="ARBA00022801"/>
    </source>
</evidence>
<evidence type="ECO:0000313" key="5">
    <source>
        <dbReference type="Proteomes" id="UP000179797"/>
    </source>
</evidence>
<dbReference type="EMBL" id="JRYR02000001">
    <property type="protein sequence ID" value="OHX64909.1"/>
    <property type="molecule type" value="Genomic_DNA"/>
</dbReference>
<evidence type="ECO:0000259" key="3">
    <source>
        <dbReference type="SMART" id="SM00331"/>
    </source>
</evidence>
<dbReference type="SMART" id="SM00331">
    <property type="entry name" value="PP2C_SIG"/>
    <property type="match status" value="1"/>
</dbReference>
<protein>
    <recommendedName>
        <fullName evidence="3">PPM-type phosphatase domain-containing protein</fullName>
    </recommendedName>
</protein>
<accession>A0A1S1YV65</accession>
<dbReference type="GO" id="GO:0016791">
    <property type="term" value="F:phosphatase activity"/>
    <property type="evidence" value="ECO:0007669"/>
    <property type="project" value="TreeGrafter"/>
</dbReference>
<evidence type="ECO:0000313" key="4">
    <source>
        <dbReference type="EMBL" id="OHX64909.1"/>
    </source>
</evidence>
<dbReference type="RefSeq" id="WP_084812015.1">
    <property type="nucleotide sequence ID" value="NZ_JRYR02000001.1"/>
</dbReference>
<proteinExistence type="predicted"/>